<feature type="binding site" evidence="6">
    <location>
        <position position="143"/>
    </location>
    <ligand>
        <name>S-adenosyl-L-methionine</name>
        <dbReference type="ChEBI" id="CHEBI:59789"/>
    </ligand>
</feature>
<feature type="binding site" evidence="6">
    <location>
        <position position="82"/>
    </location>
    <ligand>
        <name>S-adenosyl-L-methionine</name>
        <dbReference type="ChEBI" id="CHEBI:59789"/>
    </ligand>
</feature>
<comment type="function">
    <text evidence="6">Specifically methylates the N7 position of a guanine in 16S rRNA.</text>
</comment>
<keyword evidence="3 6" id="KW-0489">Methyltransferase</keyword>
<accession>A0A5C7J9R8</accession>
<comment type="caution">
    <text evidence="6">Lacks conserved residue(s) required for the propagation of feature annotation.</text>
</comment>
<keyword evidence="1 6" id="KW-0963">Cytoplasm</keyword>
<evidence type="ECO:0000256" key="3">
    <source>
        <dbReference type="ARBA" id="ARBA00022603"/>
    </source>
</evidence>
<dbReference type="PIRSF" id="PIRSF003078">
    <property type="entry name" value="GidB"/>
    <property type="match status" value="1"/>
</dbReference>
<dbReference type="PANTHER" id="PTHR31760">
    <property type="entry name" value="S-ADENOSYL-L-METHIONINE-DEPENDENT METHYLTRANSFERASES SUPERFAMILY PROTEIN"/>
    <property type="match status" value="1"/>
</dbReference>
<dbReference type="Pfam" id="PF02527">
    <property type="entry name" value="GidB"/>
    <property type="match status" value="1"/>
</dbReference>
<name>A0A5C7J9R8_9BACT</name>
<evidence type="ECO:0000313" key="8">
    <source>
        <dbReference type="Proteomes" id="UP000321026"/>
    </source>
</evidence>
<dbReference type="GO" id="GO:0070043">
    <property type="term" value="F:rRNA (guanine-N7-)-methyltransferase activity"/>
    <property type="evidence" value="ECO:0007669"/>
    <property type="project" value="UniProtKB-UniRule"/>
</dbReference>
<keyword evidence="2 6" id="KW-0698">rRNA processing</keyword>
<comment type="similarity">
    <text evidence="6">Belongs to the methyltransferase superfamily. RNA methyltransferase RsmG family.</text>
</comment>
<dbReference type="PANTHER" id="PTHR31760:SF0">
    <property type="entry name" value="S-ADENOSYL-L-METHIONINE-DEPENDENT METHYLTRANSFERASES SUPERFAMILY PROTEIN"/>
    <property type="match status" value="1"/>
</dbReference>
<keyword evidence="4 6" id="KW-0808">Transferase</keyword>
<evidence type="ECO:0000256" key="2">
    <source>
        <dbReference type="ARBA" id="ARBA00022552"/>
    </source>
</evidence>
<comment type="subcellular location">
    <subcellularLocation>
        <location evidence="6">Cytoplasm</location>
    </subcellularLocation>
</comment>
<dbReference type="SUPFAM" id="SSF53335">
    <property type="entry name" value="S-adenosyl-L-methionine-dependent methyltransferases"/>
    <property type="match status" value="1"/>
</dbReference>
<feature type="binding site" evidence="6">
    <location>
        <begin position="128"/>
        <end position="129"/>
    </location>
    <ligand>
        <name>S-adenosyl-L-methionine</name>
        <dbReference type="ChEBI" id="CHEBI:59789"/>
    </ligand>
</feature>
<dbReference type="Proteomes" id="UP000321026">
    <property type="component" value="Unassembled WGS sequence"/>
</dbReference>
<comment type="caution">
    <text evidence="7">The sequence shown here is derived from an EMBL/GenBank/DDBJ whole genome shotgun (WGS) entry which is preliminary data.</text>
</comment>
<feature type="binding site" evidence="6">
    <location>
        <position position="77"/>
    </location>
    <ligand>
        <name>S-adenosyl-L-methionine</name>
        <dbReference type="ChEBI" id="CHEBI:59789"/>
    </ligand>
</feature>
<organism evidence="7 8">
    <name type="scientific">Candidatus Dojkabacteria bacterium</name>
    <dbReference type="NCBI Taxonomy" id="2099670"/>
    <lineage>
        <taxon>Bacteria</taxon>
        <taxon>Candidatus Dojkabacteria</taxon>
    </lineage>
</organism>
<dbReference type="InterPro" id="IPR003682">
    <property type="entry name" value="rRNA_ssu_MeTfrase_G"/>
</dbReference>
<gene>
    <name evidence="6 7" type="primary">rsmG</name>
    <name evidence="7" type="ORF">E6Q11_01620</name>
</gene>
<evidence type="ECO:0000256" key="5">
    <source>
        <dbReference type="ARBA" id="ARBA00022691"/>
    </source>
</evidence>
<keyword evidence="5 6" id="KW-0949">S-adenosyl-L-methionine</keyword>
<sequence>MNLEKQLLEGLEAINCGTSDRKALCTRLLHYTALIEKWNQVHNITAVRKPEEMVSKHLLDSLTLLPHIIGQYVADVGSGAGLPGIPLAIANPDLRVTVIESNQKKIAFLDQARLELALSNVKVTPVRVEKYFPTQRYDTVVSRAFSDLATFVKSAQHLCVEDGKSRLIAMKGRFPDAELMQLPENCIVERVIRVNVPGLRAARHLIIIKPEQRTH</sequence>
<reference evidence="7 8" key="1">
    <citation type="submission" date="2018-09" db="EMBL/GenBank/DDBJ databases">
        <title>Metagenome Assembled Genomes from an Advanced Water Purification Facility.</title>
        <authorList>
            <person name="Stamps B.W."/>
            <person name="Spear J.R."/>
        </authorList>
    </citation>
    <scope>NUCLEOTIDE SEQUENCE [LARGE SCALE GENOMIC DNA]</scope>
    <source>
        <strain evidence="7">Bin_63_2</strain>
    </source>
</reference>
<dbReference type="CDD" id="cd02440">
    <property type="entry name" value="AdoMet_MTases"/>
    <property type="match status" value="1"/>
</dbReference>
<dbReference type="HAMAP" id="MF_00074">
    <property type="entry name" value="16SrRNA_methyltr_G"/>
    <property type="match status" value="1"/>
</dbReference>
<evidence type="ECO:0000256" key="6">
    <source>
        <dbReference type="HAMAP-Rule" id="MF_00074"/>
    </source>
</evidence>
<evidence type="ECO:0000256" key="1">
    <source>
        <dbReference type="ARBA" id="ARBA00022490"/>
    </source>
</evidence>
<proteinExistence type="inferred from homology"/>
<dbReference type="AlphaFoldDB" id="A0A5C7J9R8"/>
<dbReference type="InterPro" id="IPR029063">
    <property type="entry name" value="SAM-dependent_MTases_sf"/>
</dbReference>
<dbReference type="EC" id="2.1.1.-" evidence="6"/>
<dbReference type="EMBL" id="SSDS01000026">
    <property type="protein sequence ID" value="TXG78143.1"/>
    <property type="molecule type" value="Genomic_DNA"/>
</dbReference>
<dbReference type="Gene3D" id="3.40.50.150">
    <property type="entry name" value="Vaccinia Virus protein VP39"/>
    <property type="match status" value="1"/>
</dbReference>
<protein>
    <recommendedName>
        <fullName evidence="6">Ribosomal RNA small subunit methyltransferase G</fullName>
        <ecNumber evidence="6">2.1.1.-</ecNumber>
    </recommendedName>
    <alternativeName>
        <fullName evidence="6">16S rRNA 7-methylguanosine methyltransferase</fullName>
        <shortName evidence="6">16S rRNA m7G methyltransferase</shortName>
    </alternativeName>
</protein>
<evidence type="ECO:0000313" key="7">
    <source>
        <dbReference type="EMBL" id="TXG78143.1"/>
    </source>
</evidence>
<dbReference type="NCBIfam" id="TIGR00138">
    <property type="entry name" value="rsmG_gidB"/>
    <property type="match status" value="1"/>
</dbReference>
<dbReference type="GO" id="GO:0005829">
    <property type="term" value="C:cytosol"/>
    <property type="evidence" value="ECO:0007669"/>
    <property type="project" value="TreeGrafter"/>
</dbReference>
<evidence type="ECO:0000256" key="4">
    <source>
        <dbReference type="ARBA" id="ARBA00022679"/>
    </source>
</evidence>